<dbReference type="PROSITE" id="PS51257">
    <property type="entry name" value="PROKAR_LIPOPROTEIN"/>
    <property type="match status" value="1"/>
</dbReference>
<reference evidence="1 2" key="1">
    <citation type="submission" date="2016-07" db="EMBL/GenBank/DDBJ databases">
        <title>Pervasive Adenine N6-methylation of Active Genes in Fungi.</title>
        <authorList>
            <consortium name="DOE Joint Genome Institute"/>
            <person name="Mondo S.J."/>
            <person name="Dannebaum R.O."/>
            <person name="Kuo R.C."/>
            <person name="Labutti K."/>
            <person name="Haridas S."/>
            <person name="Kuo A."/>
            <person name="Salamov A."/>
            <person name="Ahrendt S.R."/>
            <person name="Lipzen A."/>
            <person name="Sullivan W."/>
            <person name="Andreopoulos W.B."/>
            <person name="Clum A."/>
            <person name="Lindquist E."/>
            <person name="Daum C."/>
            <person name="Ramamoorthy G.K."/>
            <person name="Gryganskyi A."/>
            <person name="Culley D."/>
            <person name="Magnuson J.K."/>
            <person name="James T.Y."/>
            <person name="O'Malley M.A."/>
            <person name="Stajich J.E."/>
            <person name="Spatafora J.W."/>
            <person name="Visel A."/>
            <person name="Grigoriev I.V."/>
        </authorList>
    </citation>
    <scope>NUCLEOTIDE SEQUENCE [LARGE SCALE GENOMIC DNA]</scope>
    <source>
        <strain evidence="1 2">PL171</strain>
    </source>
</reference>
<name>A0A1Y2HA17_9FUNG</name>
<comment type="caution">
    <text evidence="1">The sequence shown here is derived from an EMBL/GenBank/DDBJ whole genome shotgun (WGS) entry which is preliminary data.</text>
</comment>
<dbReference type="AlphaFoldDB" id="A0A1Y2HA17"/>
<keyword evidence="2" id="KW-1185">Reference proteome</keyword>
<protein>
    <submittedName>
        <fullName evidence="1">Uncharacterized protein</fullName>
    </submittedName>
</protein>
<gene>
    <name evidence="1" type="ORF">BCR44DRAFT_1287967</name>
</gene>
<evidence type="ECO:0000313" key="2">
    <source>
        <dbReference type="Proteomes" id="UP000193411"/>
    </source>
</evidence>
<dbReference type="Proteomes" id="UP000193411">
    <property type="component" value="Unassembled WGS sequence"/>
</dbReference>
<sequence length="188" mass="20761">MASSHEKDASRSTNFPTNCSTTMACTDGCRINLHAQTPEMRQNILDKLQGTPPYISGKSISYCHDGEGPCHFGPRYSPRILTVIRGPPMQQLITVRPPPEALEADAVFALSIMHCGRGNEVCVTVDDEYPGSEIVVRRGKWVMIPMAPRAVGETVEVRLYDTSDGGWDAYVDSIDEPFMSLRSRGKEL</sequence>
<evidence type="ECO:0000313" key="1">
    <source>
        <dbReference type="EMBL" id="ORZ30844.1"/>
    </source>
</evidence>
<dbReference type="EMBL" id="MCFL01000073">
    <property type="protein sequence ID" value="ORZ30844.1"/>
    <property type="molecule type" value="Genomic_DNA"/>
</dbReference>
<organism evidence="1 2">
    <name type="scientific">Catenaria anguillulae PL171</name>
    <dbReference type="NCBI Taxonomy" id="765915"/>
    <lineage>
        <taxon>Eukaryota</taxon>
        <taxon>Fungi</taxon>
        <taxon>Fungi incertae sedis</taxon>
        <taxon>Blastocladiomycota</taxon>
        <taxon>Blastocladiomycetes</taxon>
        <taxon>Blastocladiales</taxon>
        <taxon>Catenariaceae</taxon>
        <taxon>Catenaria</taxon>
    </lineage>
</organism>
<proteinExistence type="predicted"/>
<accession>A0A1Y2HA17</accession>